<accession>A0A2P2K9F2</accession>
<name>A0A2P2K9F2_RHIMU</name>
<organism evidence="1">
    <name type="scientific">Rhizophora mucronata</name>
    <name type="common">Asiatic mangrove</name>
    <dbReference type="NCBI Taxonomy" id="61149"/>
    <lineage>
        <taxon>Eukaryota</taxon>
        <taxon>Viridiplantae</taxon>
        <taxon>Streptophyta</taxon>
        <taxon>Embryophyta</taxon>
        <taxon>Tracheophyta</taxon>
        <taxon>Spermatophyta</taxon>
        <taxon>Magnoliopsida</taxon>
        <taxon>eudicotyledons</taxon>
        <taxon>Gunneridae</taxon>
        <taxon>Pentapetalae</taxon>
        <taxon>rosids</taxon>
        <taxon>fabids</taxon>
        <taxon>Malpighiales</taxon>
        <taxon>Rhizophoraceae</taxon>
        <taxon>Rhizophora</taxon>
    </lineage>
</organism>
<protein>
    <submittedName>
        <fullName evidence="1">Uncharacterized protein</fullName>
    </submittedName>
</protein>
<proteinExistence type="predicted"/>
<dbReference type="EMBL" id="GGEC01021837">
    <property type="protein sequence ID" value="MBX02321.1"/>
    <property type="molecule type" value="Transcribed_RNA"/>
</dbReference>
<reference evidence="1" key="1">
    <citation type="submission" date="2018-02" db="EMBL/GenBank/DDBJ databases">
        <title>Rhizophora mucronata_Transcriptome.</title>
        <authorList>
            <person name="Meera S.P."/>
            <person name="Sreeshan A."/>
            <person name="Augustine A."/>
        </authorList>
    </citation>
    <scope>NUCLEOTIDE SEQUENCE</scope>
    <source>
        <tissue evidence="1">Leaf</tissue>
    </source>
</reference>
<evidence type="ECO:0000313" key="1">
    <source>
        <dbReference type="EMBL" id="MBX02321.1"/>
    </source>
</evidence>
<sequence>MQSTNAHRRDAVQAREN</sequence>
<dbReference type="AlphaFoldDB" id="A0A2P2K9F2"/>